<dbReference type="EMBL" id="JAPEIS010000002">
    <property type="protein sequence ID" value="KAJ8068933.1"/>
    <property type="molecule type" value="Genomic_DNA"/>
</dbReference>
<keyword evidence="2" id="KW-0732">Signal</keyword>
<feature type="chain" id="PRO_5040862093" evidence="2">
    <location>
        <begin position="31"/>
        <end position="270"/>
    </location>
</feature>
<feature type="transmembrane region" description="Helical" evidence="1">
    <location>
        <begin position="74"/>
        <end position="94"/>
    </location>
</feature>
<feature type="transmembrane region" description="Helical" evidence="1">
    <location>
        <begin position="46"/>
        <end position="67"/>
    </location>
</feature>
<dbReference type="AlphaFoldDB" id="A0A9X0AUY9"/>
<keyword evidence="1" id="KW-1133">Transmembrane helix</keyword>
<gene>
    <name evidence="3" type="ORF">OCU04_002615</name>
</gene>
<name>A0A9X0AUY9_9HELO</name>
<protein>
    <submittedName>
        <fullName evidence="3">Uncharacterized protein</fullName>
    </submittedName>
</protein>
<keyword evidence="1" id="KW-0472">Membrane</keyword>
<accession>A0A9X0AUY9</accession>
<reference evidence="3" key="1">
    <citation type="submission" date="2022-11" db="EMBL/GenBank/DDBJ databases">
        <title>Genome Resource of Sclerotinia nivalis Strain SnTB1, a Plant Pathogen Isolated from American Ginseng.</title>
        <authorList>
            <person name="Fan S."/>
        </authorList>
    </citation>
    <scope>NUCLEOTIDE SEQUENCE</scope>
    <source>
        <strain evidence="3">SnTB1</strain>
    </source>
</reference>
<keyword evidence="4" id="KW-1185">Reference proteome</keyword>
<evidence type="ECO:0000256" key="2">
    <source>
        <dbReference type="SAM" id="SignalP"/>
    </source>
</evidence>
<evidence type="ECO:0000313" key="3">
    <source>
        <dbReference type="EMBL" id="KAJ8068933.1"/>
    </source>
</evidence>
<feature type="transmembrane region" description="Helical" evidence="1">
    <location>
        <begin position="173"/>
        <end position="197"/>
    </location>
</feature>
<dbReference type="OrthoDB" id="5392605at2759"/>
<comment type="caution">
    <text evidence="3">The sequence shown here is derived from an EMBL/GenBank/DDBJ whole genome shotgun (WGS) entry which is preliminary data.</text>
</comment>
<proteinExistence type="predicted"/>
<dbReference type="Proteomes" id="UP001152300">
    <property type="component" value="Unassembled WGS sequence"/>
</dbReference>
<organism evidence="3 4">
    <name type="scientific">Sclerotinia nivalis</name>
    <dbReference type="NCBI Taxonomy" id="352851"/>
    <lineage>
        <taxon>Eukaryota</taxon>
        <taxon>Fungi</taxon>
        <taxon>Dikarya</taxon>
        <taxon>Ascomycota</taxon>
        <taxon>Pezizomycotina</taxon>
        <taxon>Leotiomycetes</taxon>
        <taxon>Helotiales</taxon>
        <taxon>Sclerotiniaceae</taxon>
        <taxon>Sclerotinia</taxon>
    </lineage>
</organism>
<keyword evidence="1" id="KW-0812">Transmembrane</keyword>
<evidence type="ECO:0000313" key="4">
    <source>
        <dbReference type="Proteomes" id="UP001152300"/>
    </source>
</evidence>
<evidence type="ECO:0000256" key="1">
    <source>
        <dbReference type="SAM" id="Phobius"/>
    </source>
</evidence>
<feature type="signal peptide" evidence="2">
    <location>
        <begin position="1"/>
        <end position="30"/>
    </location>
</feature>
<sequence>MTRLRSRSTTSTRSTTLLIALLSLTSNTLSSIFVHQLPDDPFHLAANYGMYLHFANVMSVFGVIGGLRKHPLSIFCFSTYLLLDTLLSTIPRLLLLTLLSNSSSILCTPSSTTSLDFTTQIPSHTNSQELSLATYSISSHIPASSHVAGFADFMGKTGGEDGWTEKGCERIMYLGYVTLMGGVMVAMGLQVLGALCVRDYARGLFVAERNEELENGDGEWERQVKEESEERREKVRMMDSEGFRPLLVLDREEGEEFRRMTPILEERGFF</sequence>